<accession>A0A497ETE5</accession>
<proteinExistence type="predicted"/>
<sequence length="227" mass="25715">MVIAGKVFIVREEVDLNTIASKLKGYRYEEVYEHEGAEIPLVTEIRDLSASASSIEGVYTQDVPMTVYHREGAKLVTRTIEAPFSFDLYDDRLFLLVVEKKRLANNIANQLSKVLFISVGGIVEAKIPPETLKRFHEQNPEDTKVIFFDNVDIPNVNKLSLYGSALADTALYNEYCSHGMIWYIVYKSRRYGVIAGLTRNAVVTIFGEMSLPDFISYVRTEVYPLIA</sequence>
<name>A0A497ETE5_9CREN</name>
<evidence type="ECO:0000313" key="1">
    <source>
        <dbReference type="EMBL" id="RLE50302.1"/>
    </source>
</evidence>
<comment type="caution">
    <text evidence="1">The sequence shown here is derived from an EMBL/GenBank/DDBJ whole genome shotgun (WGS) entry which is preliminary data.</text>
</comment>
<reference evidence="1 2" key="1">
    <citation type="submission" date="2018-06" db="EMBL/GenBank/DDBJ databases">
        <title>Extensive metabolic versatility and redundancy in microbially diverse, dynamic hydrothermal sediments.</title>
        <authorList>
            <person name="Dombrowski N."/>
            <person name="Teske A."/>
            <person name="Baker B.J."/>
        </authorList>
    </citation>
    <scope>NUCLEOTIDE SEQUENCE [LARGE SCALE GENOMIC DNA]</scope>
    <source>
        <strain evidence="1">B34_G17</strain>
    </source>
</reference>
<protein>
    <submittedName>
        <fullName evidence="1">Uncharacterized protein</fullName>
    </submittedName>
</protein>
<dbReference type="AlphaFoldDB" id="A0A497ETE5"/>
<dbReference type="EMBL" id="QMQX01000175">
    <property type="protein sequence ID" value="RLE50302.1"/>
    <property type="molecule type" value="Genomic_DNA"/>
</dbReference>
<dbReference type="Proteomes" id="UP000272051">
    <property type="component" value="Unassembled WGS sequence"/>
</dbReference>
<evidence type="ECO:0000313" key="2">
    <source>
        <dbReference type="Proteomes" id="UP000272051"/>
    </source>
</evidence>
<organism evidence="1 2">
    <name type="scientific">Thermoproteota archaeon</name>
    <dbReference type="NCBI Taxonomy" id="2056631"/>
    <lineage>
        <taxon>Archaea</taxon>
        <taxon>Thermoproteota</taxon>
    </lineage>
</organism>
<gene>
    <name evidence="1" type="ORF">DRJ33_07505</name>
</gene>